<gene>
    <name evidence="4" type="ORF">FN846DRAFT_111799</name>
</gene>
<evidence type="ECO:0000256" key="1">
    <source>
        <dbReference type="PROSITE-ProRule" id="PRU00781"/>
    </source>
</evidence>
<dbReference type="AlphaFoldDB" id="A0A5J5ESF9"/>
<keyword evidence="1" id="KW-0547">Nucleotide-binding</keyword>
<dbReference type="InterPro" id="IPR027484">
    <property type="entry name" value="PInositol-4-P-5-kinase_N"/>
</dbReference>
<dbReference type="SMART" id="SM00330">
    <property type="entry name" value="PIPKc"/>
    <property type="match status" value="1"/>
</dbReference>
<dbReference type="InterPro" id="IPR002498">
    <property type="entry name" value="PInositol-4-P-4/5-kinase_core"/>
</dbReference>
<dbReference type="Gene3D" id="3.30.800.10">
    <property type="entry name" value="Phosphatidylinositol Phosphate Kinase II Beta"/>
    <property type="match status" value="1"/>
</dbReference>
<accession>A0A5J5ESF9</accession>
<sequence length="399" mass="45703">MVHHQQESSHEEQRPQHDSPSRHTVITRLFLPIFSAKYKTEVTAHCLLDALSSRVIPADIADDSELQLLHETSGYLWKPPAINRVFDIRTFFSLYYAPFARAAPLLFQKLRSEAVFGIDEAAYQHAFTQPLQPVDSLGFSGSLFFFTADGTQLVKSIGRKFEYTFLYEKMLEGYAFYVSLHGGDTLLCRIMDVVYTFHHRIGAWLGVSPSHYIVMKNTLHSLDTDRGCQKWDLKPPGFFEPTRDLVPDSVKTEAAKSGLADQLEASDKILLDRRGKQQLMGLLERDTEFLKDMRTIDYSLLLGRYPVAMFSDKELLETDFAKGVKSADGKWVYRMCLLDFLWNVDQLRPKVMKTAGKILPEQTITTEPEMMMDEYIVVPGKEEDEISSDEDYEHVEVQS</sequence>
<dbReference type="PANTHER" id="PTHR23086">
    <property type="entry name" value="PHOSPHATIDYLINOSITOL-4-PHOSPHATE 5-KINASE"/>
    <property type="match status" value="1"/>
</dbReference>
<name>A0A5J5ESF9_9PEZI</name>
<dbReference type="Proteomes" id="UP000326924">
    <property type="component" value="Unassembled WGS sequence"/>
</dbReference>
<reference evidence="4 5" key="1">
    <citation type="submission" date="2019-09" db="EMBL/GenBank/DDBJ databases">
        <title>Draft genome of the ectomycorrhizal ascomycete Sphaerosporella brunnea.</title>
        <authorList>
            <consortium name="DOE Joint Genome Institute"/>
            <person name="Benucci G.M."/>
            <person name="Marozzi G."/>
            <person name="Antonielli L."/>
            <person name="Sanchez S."/>
            <person name="Marco P."/>
            <person name="Wang X."/>
            <person name="Falini L.B."/>
            <person name="Barry K."/>
            <person name="Haridas S."/>
            <person name="Lipzen A."/>
            <person name="Labutti K."/>
            <person name="Grigoriev I.V."/>
            <person name="Murat C."/>
            <person name="Martin F."/>
            <person name="Albertini E."/>
            <person name="Donnini D."/>
            <person name="Bonito G."/>
        </authorList>
    </citation>
    <scope>NUCLEOTIDE SEQUENCE [LARGE SCALE GENOMIC DNA]</scope>
    <source>
        <strain evidence="4 5">Sb_GMNB300</strain>
    </source>
</reference>
<dbReference type="PROSITE" id="PS51455">
    <property type="entry name" value="PIPK"/>
    <property type="match status" value="1"/>
</dbReference>
<dbReference type="PANTHER" id="PTHR23086:SF126">
    <property type="entry name" value="PIPK DOMAIN-CONTAINING PROTEIN"/>
    <property type="match status" value="1"/>
</dbReference>
<keyword evidence="1" id="KW-0808">Transferase</keyword>
<dbReference type="InParanoid" id="A0A5J5ESF9"/>
<dbReference type="InterPro" id="IPR027483">
    <property type="entry name" value="PInositol-4-P-4/5-kinase_C_sf"/>
</dbReference>
<dbReference type="OrthoDB" id="70770at2759"/>
<evidence type="ECO:0000313" key="5">
    <source>
        <dbReference type="Proteomes" id="UP000326924"/>
    </source>
</evidence>
<dbReference type="EMBL" id="VXIS01000142">
    <property type="protein sequence ID" value="KAA8901714.1"/>
    <property type="molecule type" value="Genomic_DNA"/>
</dbReference>
<evidence type="ECO:0000256" key="2">
    <source>
        <dbReference type="SAM" id="MobiDB-lite"/>
    </source>
</evidence>
<organism evidence="4 5">
    <name type="scientific">Sphaerosporella brunnea</name>
    <dbReference type="NCBI Taxonomy" id="1250544"/>
    <lineage>
        <taxon>Eukaryota</taxon>
        <taxon>Fungi</taxon>
        <taxon>Dikarya</taxon>
        <taxon>Ascomycota</taxon>
        <taxon>Pezizomycotina</taxon>
        <taxon>Pezizomycetes</taxon>
        <taxon>Pezizales</taxon>
        <taxon>Pyronemataceae</taxon>
        <taxon>Sphaerosporella</taxon>
    </lineage>
</organism>
<dbReference type="GO" id="GO:0005886">
    <property type="term" value="C:plasma membrane"/>
    <property type="evidence" value="ECO:0007669"/>
    <property type="project" value="TreeGrafter"/>
</dbReference>
<dbReference type="Gene3D" id="3.30.810.10">
    <property type="entry name" value="2-Layer Sandwich"/>
    <property type="match status" value="1"/>
</dbReference>
<dbReference type="GO" id="GO:0016308">
    <property type="term" value="F:1-phosphatidylinositol-4-phosphate 5-kinase activity"/>
    <property type="evidence" value="ECO:0007669"/>
    <property type="project" value="TreeGrafter"/>
</dbReference>
<dbReference type="SUPFAM" id="SSF56104">
    <property type="entry name" value="SAICAR synthase-like"/>
    <property type="match status" value="1"/>
</dbReference>
<evidence type="ECO:0000313" key="4">
    <source>
        <dbReference type="EMBL" id="KAA8901714.1"/>
    </source>
</evidence>
<feature type="region of interest" description="Disordered" evidence="2">
    <location>
        <begin position="1"/>
        <end position="21"/>
    </location>
</feature>
<dbReference type="InterPro" id="IPR023610">
    <property type="entry name" value="PInositol-4/5-P-5/4-kinase"/>
</dbReference>
<evidence type="ECO:0000259" key="3">
    <source>
        <dbReference type="PROSITE" id="PS51455"/>
    </source>
</evidence>
<dbReference type="GO" id="GO:0046854">
    <property type="term" value="P:phosphatidylinositol phosphate biosynthetic process"/>
    <property type="evidence" value="ECO:0007669"/>
    <property type="project" value="TreeGrafter"/>
</dbReference>
<dbReference type="Pfam" id="PF01504">
    <property type="entry name" value="PIP5K"/>
    <property type="match status" value="1"/>
</dbReference>
<keyword evidence="1" id="KW-0067">ATP-binding</keyword>
<keyword evidence="1" id="KW-0418">Kinase</keyword>
<keyword evidence="5" id="KW-1185">Reference proteome</keyword>
<comment type="caution">
    <text evidence="4">The sequence shown here is derived from an EMBL/GenBank/DDBJ whole genome shotgun (WGS) entry which is preliminary data.</text>
</comment>
<proteinExistence type="predicted"/>
<feature type="domain" description="PIPK" evidence="3">
    <location>
        <begin position="21"/>
        <end position="399"/>
    </location>
</feature>
<dbReference type="GO" id="GO:0005524">
    <property type="term" value="F:ATP binding"/>
    <property type="evidence" value="ECO:0007669"/>
    <property type="project" value="UniProtKB-UniRule"/>
</dbReference>
<protein>
    <recommendedName>
        <fullName evidence="3">PIPK domain-containing protein</fullName>
    </recommendedName>
</protein>